<evidence type="ECO:0000313" key="2">
    <source>
        <dbReference type="Proteomes" id="UP000799436"/>
    </source>
</evidence>
<dbReference type="Proteomes" id="UP000799436">
    <property type="component" value="Unassembled WGS sequence"/>
</dbReference>
<keyword evidence="2" id="KW-1185">Reference proteome</keyword>
<gene>
    <name evidence="1" type="ORF">EJ03DRAFT_9502</name>
</gene>
<accession>A0A6G1LGX3</accession>
<evidence type="ECO:0000313" key="1">
    <source>
        <dbReference type="EMBL" id="KAF2771819.1"/>
    </source>
</evidence>
<proteinExistence type="predicted"/>
<reference evidence="1" key="1">
    <citation type="journal article" date="2020" name="Stud. Mycol.">
        <title>101 Dothideomycetes genomes: a test case for predicting lifestyles and emergence of pathogens.</title>
        <authorList>
            <person name="Haridas S."/>
            <person name="Albert R."/>
            <person name="Binder M."/>
            <person name="Bloem J."/>
            <person name="Labutti K."/>
            <person name="Salamov A."/>
            <person name="Andreopoulos B."/>
            <person name="Baker S."/>
            <person name="Barry K."/>
            <person name="Bills G."/>
            <person name="Bluhm B."/>
            <person name="Cannon C."/>
            <person name="Castanera R."/>
            <person name="Culley D."/>
            <person name="Daum C."/>
            <person name="Ezra D."/>
            <person name="Gonzalez J."/>
            <person name="Henrissat B."/>
            <person name="Kuo A."/>
            <person name="Liang C."/>
            <person name="Lipzen A."/>
            <person name="Lutzoni F."/>
            <person name="Magnuson J."/>
            <person name="Mondo S."/>
            <person name="Nolan M."/>
            <person name="Ohm R."/>
            <person name="Pangilinan J."/>
            <person name="Park H.-J."/>
            <person name="Ramirez L."/>
            <person name="Alfaro M."/>
            <person name="Sun H."/>
            <person name="Tritt A."/>
            <person name="Yoshinaga Y."/>
            <person name="Zwiers L.-H."/>
            <person name="Turgeon B."/>
            <person name="Goodwin S."/>
            <person name="Spatafora J."/>
            <person name="Crous P."/>
            <person name="Grigoriev I."/>
        </authorList>
    </citation>
    <scope>NUCLEOTIDE SEQUENCE</scope>
    <source>
        <strain evidence="1">CBS 116005</strain>
    </source>
</reference>
<dbReference type="EMBL" id="ML995817">
    <property type="protein sequence ID" value="KAF2771819.1"/>
    <property type="molecule type" value="Genomic_DNA"/>
</dbReference>
<organism evidence="1 2">
    <name type="scientific">Teratosphaeria nubilosa</name>
    <dbReference type="NCBI Taxonomy" id="161662"/>
    <lineage>
        <taxon>Eukaryota</taxon>
        <taxon>Fungi</taxon>
        <taxon>Dikarya</taxon>
        <taxon>Ascomycota</taxon>
        <taxon>Pezizomycotina</taxon>
        <taxon>Dothideomycetes</taxon>
        <taxon>Dothideomycetidae</taxon>
        <taxon>Mycosphaerellales</taxon>
        <taxon>Teratosphaeriaceae</taxon>
        <taxon>Teratosphaeria</taxon>
    </lineage>
</organism>
<sequence length="174" mass="19864">MAQEITILSACRHLAGMPWRLCRRSTWSGTALVGHSRLGSPRLREKCMTRQQPKIPTRVSSQPQDHEDVDCLTLNRELEICRRHLDYMHHIDRPRGLDLVSRDLRDTVFGLEDSSRVDLGKARDGGPGAEMWVLAHAYRLGASIFWFAWCAQKGMSLNLDSFSVAKRELLEHKA</sequence>
<protein>
    <submittedName>
        <fullName evidence="1">Uncharacterized protein</fullName>
    </submittedName>
</protein>
<dbReference type="AlphaFoldDB" id="A0A6G1LGX3"/>
<name>A0A6G1LGX3_9PEZI</name>